<dbReference type="GO" id="GO:0009425">
    <property type="term" value="C:bacterial-type flagellum basal body"/>
    <property type="evidence" value="ECO:0007669"/>
    <property type="project" value="InterPro"/>
</dbReference>
<dbReference type="InterPro" id="IPR001172">
    <property type="entry name" value="FliN_T3SS_HrcQb"/>
</dbReference>
<protein>
    <recommendedName>
        <fullName evidence="3">Flagellar motor switch protein FliN</fullName>
    </recommendedName>
</protein>
<keyword evidence="4" id="KW-1003">Cell membrane</keyword>
<evidence type="ECO:0000256" key="2">
    <source>
        <dbReference type="ARBA" id="ARBA00009226"/>
    </source>
</evidence>
<evidence type="ECO:0000313" key="10">
    <source>
        <dbReference type="EMBL" id="APZ93841.1"/>
    </source>
</evidence>
<dbReference type="Gene3D" id="2.30.330.10">
    <property type="entry name" value="SpoA-like"/>
    <property type="match status" value="1"/>
</dbReference>
<dbReference type="PRINTS" id="PR00956">
    <property type="entry name" value="FLGMOTORFLIN"/>
</dbReference>
<evidence type="ECO:0000313" key="11">
    <source>
        <dbReference type="Proteomes" id="UP000187735"/>
    </source>
</evidence>
<dbReference type="KEGG" id="fmr:Fuma_03459"/>
<dbReference type="GO" id="GO:0003774">
    <property type="term" value="F:cytoskeletal motor activity"/>
    <property type="evidence" value="ECO:0007669"/>
    <property type="project" value="InterPro"/>
</dbReference>
<keyword evidence="10" id="KW-0966">Cell projection</keyword>
<feature type="region of interest" description="Disordered" evidence="8">
    <location>
        <begin position="1"/>
        <end position="56"/>
    </location>
</feature>
<keyword evidence="10" id="KW-0969">Cilium</keyword>
<sequence>MSEPGDDINDQSASDAASATVPETAADMSAPAGGAPEVHPAEFPEAARRTSGTRSSLERFADVRVDISVEIGRVTMNIGEMLQLGEGSVVELERELTEPVAVMAQGVRIASGEVVVINDRFAVRITEVADTSDGATMGGAA</sequence>
<evidence type="ECO:0000256" key="5">
    <source>
        <dbReference type="ARBA" id="ARBA00022500"/>
    </source>
</evidence>
<dbReference type="RefSeq" id="WP_077025239.1">
    <property type="nucleotide sequence ID" value="NZ_CP017641.1"/>
</dbReference>
<proteinExistence type="inferred from homology"/>
<accession>A0A1P8WIF3</accession>
<name>A0A1P8WIF3_9PLAN</name>
<dbReference type="InterPro" id="IPR051469">
    <property type="entry name" value="FliN/MopA/SpaO"/>
</dbReference>
<dbReference type="InterPro" id="IPR012826">
    <property type="entry name" value="FliN"/>
</dbReference>
<dbReference type="GO" id="GO:0071973">
    <property type="term" value="P:bacterial-type flagellum-dependent cell motility"/>
    <property type="evidence" value="ECO:0007669"/>
    <property type="project" value="InterPro"/>
</dbReference>
<feature type="compositionally biased region" description="Basic and acidic residues" evidence="8">
    <location>
        <begin position="39"/>
        <end position="48"/>
    </location>
</feature>
<evidence type="ECO:0000256" key="7">
    <source>
        <dbReference type="ARBA" id="ARBA00023136"/>
    </source>
</evidence>
<comment type="subcellular location">
    <subcellularLocation>
        <location evidence="1">Cell membrane</location>
        <topology evidence="1">Peripheral membrane protein</topology>
        <orientation evidence="1">Cytoplasmic side</orientation>
    </subcellularLocation>
</comment>
<comment type="similarity">
    <text evidence="2">Belongs to the FliN/MopA/SpaO family.</text>
</comment>
<dbReference type="PANTHER" id="PTHR43484">
    <property type="match status" value="1"/>
</dbReference>
<dbReference type="NCBIfam" id="TIGR02480">
    <property type="entry name" value="fliN"/>
    <property type="match status" value="1"/>
</dbReference>
<dbReference type="PANTHER" id="PTHR43484:SF1">
    <property type="entry name" value="FLAGELLAR MOTOR SWITCH PROTEIN FLIN"/>
    <property type="match status" value="1"/>
</dbReference>
<dbReference type="STRING" id="1891926.Fuma_03459"/>
<evidence type="ECO:0000256" key="1">
    <source>
        <dbReference type="ARBA" id="ARBA00004413"/>
    </source>
</evidence>
<keyword evidence="10" id="KW-0282">Flagellum</keyword>
<dbReference type="GO" id="GO:0006935">
    <property type="term" value="P:chemotaxis"/>
    <property type="evidence" value="ECO:0007669"/>
    <property type="project" value="UniProtKB-KW"/>
</dbReference>
<dbReference type="SUPFAM" id="SSF101801">
    <property type="entry name" value="Surface presentation of antigens (SPOA)"/>
    <property type="match status" value="1"/>
</dbReference>
<dbReference type="GO" id="GO:0005886">
    <property type="term" value="C:plasma membrane"/>
    <property type="evidence" value="ECO:0007669"/>
    <property type="project" value="UniProtKB-SubCell"/>
</dbReference>
<organism evidence="10 11">
    <name type="scientific">Fuerstiella marisgermanici</name>
    <dbReference type="NCBI Taxonomy" id="1891926"/>
    <lineage>
        <taxon>Bacteria</taxon>
        <taxon>Pseudomonadati</taxon>
        <taxon>Planctomycetota</taxon>
        <taxon>Planctomycetia</taxon>
        <taxon>Planctomycetales</taxon>
        <taxon>Planctomycetaceae</taxon>
        <taxon>Fuerstiella</taxon>
    </lineage>
</organism>
<dbReference type="AlphaFoldDB" id="A0A1P8WIF3"/>
<dbReference type="Proteomes" id="UP000187735">
    <property type="component" value="Chromosome"/>
</dbReference>
<keyword evidence="6" id="KW-0283">Flagellar rotation</keyword>
<evidence type="ECO:0000256" key="8">
    <source>
        <dbReference type="SAM" id="MobiDB-lite"/>
    </source>
</evidence>
<keyword evidence="11" id="KW-1185">Reference proteome</keyword>
<dbReference type="EMBL" id="CP017641">
    <property type="protein sequence ID" value="APZ93841.1"/>
    <property type="molecule type" value="Genomic_DNA"/>
</dbReference>
<dbReference type="InterPro" id="IPR001543">
    <property type="entry name" value="FliN-like_C"/>
</dbReference>
<dbReference type="OrthoDB" id="9773459at2"/>
<keyword evidence="7" id="KW-0472">Membrane</keyword>
<evidence type="ECO:0000256" key="4">
    <source>
        <dbReference type="ARBA" id="ARBA00022475"/>
    </source>
</evidence>
<reference evidence="10 11" key="1">
    <citation type="journal article" date="2016" name="Front. Microbiol.">
        <title>Fuerstia marisgermanicae gen. nov., sp. nov., an Unusual Member of the Phylum Planctomycetes from the German Wadden Sea.</title>
        <authorList>
            <person name="Kohn T."/>
            <person name="Heuer A."/>
            <person name="Jogler M."/>
            <person name="Vollmers J."/>
            <person name="Boedeker C."/>
            <person name="Bunk B."/>
            <person name="Rast P."/>
            <person name="Borchert D."/>
            <person name="Glockner I."/>
            <person name="Freese H.M."/>
            <person name="Klenk H.P."/>
            <person name="Overmann J."/>
            <person name="Kaster A.K."/>
            <person name="Rohde M."/>
            <person name="Wiegand S."/>
            <person name="Jogler C."/>
        </authorList>
    </citation>
    <scope>NUCLEOTIDE SEQUENCE [LARGE SCALE GENOMIC DNA]</scope>
    <source>
        <strain evidence="10 11">NH11</strain>
    </source>
</reference>
<dbReference type="InterPro" id="IPR036429">
    <property type="entry name" value="SpoA-like_sf"/>
</dbReference>
<keyword evidence="5" id="KW-0145">Chemotaxis</keyword>
<evidence type="ECO:0000256" key="6">
    <source>
        <dbReference type="ARBA" id="ARBA00022779"/>
    </source>
</evidence>
<evidence type="ECO:0000256" key="3">
    <source>
        <dbReference type="ARBA" id="ARBA00021897"/>
    </source>
</evidence>
<evidence type="ECO:0000259" key="9">
    <source>
        <dbReference type="Pfam" id="PF01052"/>
    </source>
</evidence>
<feature type="domain" description="Flagellar motor switch protein FliN-like C-terminal" evidence="9">
    <location>
        <begin position="59"/>
        <end position="129"/>
    </location>
</feature>
<dbReference type="Pfam" id="PF01052">
    <property type="entry name" value="FliMN_C"/>
    <property type="match status" value="1"/>
</dbReference>
<gene>
    <name evidence="10" type="primary">fliN</name>
    <name evidence="10" type="ORF">Fuma_03459</name>
</gene>